<sequence length="136" mass="15038">MEEICQIVNDFKIAAMNAIDAENRCRFALEIVEATCKEIDADKVGIRLSPFTDYNELGDSNPGALALHMAESLNNLLAVRKAFDGTFIVNGGYDKEDGIKAVAESHADLVAYRRSFLANPDLPRRFELNAPLNAYN</sequence>
<organism evidence="7 8">
    <name type="scientific">Xanthoceras sorbifolium</name>
    <dbReference type="NCBI Taxonomy" id="99658"/>
    <lineage>
        <taxon>Eukaryota</taxon>
        <taxon>Viridiplantae</taxon>
        <taxon>Streptophyta</taxon>
        <taxon>Embryophyta</taxon>
        <taxon>Tracheophyta</taxon>
        <taxon>Spermatophyta</taxon>
        <taxon>Magnoliopsida</taxon>
        <taxon>eudicotyledons</taxon>
        <taxon>Gunneridae</taxon>
        <taxon>Pentapetalae</taxon>
        <taxon>rosids</taxon>
        <taxon>malvids</taxon>
        <taxon>Sapindales</taxon>
        <taxon>Sapindaceae</taxon>
        <taxon>Xanthoceroideae</taxon>
        <taxon>Xanthoceras</taxon>
    </lineage>
</organism>
<comment type="cofactor">
    <cofactor evidence="1">
        <name>FMN</name>
        <dbReference type="ChEBI" id="CHEBI:58210"/>
    </cofactor>
</comment>
<dbReference type="Gene3D" id="3.20.20.70">
    <property type="entry name" value="Aldolase class I"/>
    <property type="match status" value="1"/>
</dbReference>
<evidence type="ECO:0000256" key="5">
    <source>
        <dbReference type="ARBA" id="ARBA00022857"/>
    </source>
</evidence>
<dbReference type="Proteomes" id="UP000827721">
    <property type="component" value="Unassembled WGS sequence"/>
</dbReference>
<keyword evidence="5" id="KW-0521">NADP</keyword>
<gene>
    <name evidence="7" type="ORF">JRO89_XS07G0271400</name>
</gene>
<comment type="caution">
    <text evidence="7">The sequence shown here is derived from an EMBL/GenBank/DDBJ whole genome shotgun (WGS) entry which is preliminary data.</text>
</comment>
<evidence type="ECO:0000313" key="8">
    <source>
        <dbReference type="Proteomes" id="UP000827721"/>
    </source>
</evidence>
<dbReference type="InterPro" id="IPR013785">
    <property type="entry name" value="Aldolase_TIM"/>
</dbReference>
<name>A0ABQ8HVI7_9ROSI</name>
<keyword evidence="8" id="KW-1185">Reference proteome</keyword>
<keyword evidence="3" id="KW-0285">Flavoprotein</keyword>
<evidence type="ECO:0000256" key="2">
    <source>
        <dbReference type="ARBA" id="ARBA00005979"/>
    </source>
</evidence>
<dbReference type="PANTHER" id="PTHR22893:SF91">
    <property type="entry name" value="NADPH DEHYDROGENASE 2-RELATED"/>
    <property type="match status" value="1"/>
</dbReference>
<evidence type="ECO:0000256" key="4">
    <source>
        <dbReference type="ARBA" id="ARBA00022643"/>
    </source>
</evidence>
<dbReference type="Pfam" id="PF00724">
    <property type="entry name" value="Oxidored_FMN"/>
    <property type="match status" value="2"/>
</dbReference>
<evidence type="ECO:0000256" key="3">
    <source>
        <dbReference type="ARBA" id="ARBA00022630"/>
    </source>
</evidence>
<feature type="domain" description="NADH:flavin oxidoreductase/NADH oxidase N-terminal" evidence="6">
    <location>
        <begin position="20"/>
        <end position="61"/>
    </location>
</feature>
<feature type="domain" description="NADH:flavin oxidoreductase/NADH oxidase N-terminal" evidence="6">
    <location>
        <begin position="71"/>
        <end position="132"/>
    </location>
</feature>
<accession>A0ABQ8HVI7</accession>
<comment type="similarity">
    <text evidence="2">Belongs to the NADH:flavin oxidoreductase/NADH oxidase family.</text>
</comment>
<protein>
    <recommendedName>
        <fullName evidence="6">NADH:flavin oxidoreductase/NADH oxidase N-terminal domain-containing protein</fullName>
    </recommendedName>
</protein>
<evidence type="ECO:0000259" key="6">
    <source>
        <dbReference type="Pfam" id="PF00724"/>
    </source>
</evidence>
<keyword evidence="4" id="KW-0288">FMN</keyword>
<dbReference type="InterPro" id="IPR045247">
    <property type="entry name" value="Oye-like"/>
</dbReference>
<evidence type="ECO:0000256" key="1">
    <source>
        <dbReference type="ARBA" id="ARBA00001917"/>
    </source>
</evidence>
<reference evidence="7 8" key="1">
    <citation type="submission" date="2021-02" db="EMBL/GenBank/DDBJ databases">
        <title>Plant Genome Project.</title>
        <authorList>
            <person name="Zhang R.-G."/>
        </authorList>
    </citation>
    <scope>NUCLEOTIDE SEQUENCE [LARGE SCALE GENOMIC DNA]</scope>
    <source>
        <tissue evidence="7">Leaves</tissue>
    </source>
</reference>
<dbReference type="SUPFAM" id="SSF51395">
    <property type="entry name" value="FMN-linked oxidoreductases"/>
    <property type="match status" value="1"/>
</dbReference>
<proteinExistence type="inferred from homology"/>
<evidence type="ECO:0000313" key="7">
    <source>
        <dbReference type="EMBL" id="KAH7568284.1"/>
    </source>
</evidence>
<dbReference type="PANTHER" id="PTHR22893">
    <property type="entry name" value="NADH OXIDOREDUCTASE-RELATED"/>
    <property type="match status" value="1"/>
</dbReference>
<dbReference type="EMBL" id="JAFEMO010000007">
    <property type="protein sequence ID" value="KAH7568284.1"/>
    <property type="molecule type" value="Genomic_DNA"/>
</dbReference>
<dbReference type="InterPro" id="IPR001155">
    <property type="entry name" value="OxRdtase_FMN_N"/>
</dbReference>